<feature type="chain" id="PRO_5030565797" description="DUF218 domain-containing protein" evidence="2">
    <location>
        <begin position="23"/>
        <end position="498"/>
    </location>
</feature>
<feature type="region of interest" description="Disordered" evidence="1">
    <location>
        <begin position="41"/>
        <end position="103"/>
    </location>
</feature>
<evidence type="ECO:0000313" key="3">
    <source>
        <dbReference type="EMBL" id="CAD8251590.1"/>
    </source>
</evidence>
<gene>
    <name evidence="3" type="ORF">PPYR1160_LOCUS1081</name>
</gene>
<name>A0A7R9U259_9STRA</name>
<feature type="signal peptide" evidence="2">
    <location>
        <begin position="1"/>
        <end position="22"/>
    </location>
</feature>
<evidence type="ECO:0000256" key="2">
    <source>
        <dbReference type="SAM" id="SignalP"/>
    </source>
</evidence>
<sequence length="498" mass="55246">MTTARRVLPLLLLCLLCRRPRGLPPRTALRPGRIELSSWRLGAAASRSSPGGRDDDDDPFLDAKKPESSRKRKDSQRARGKSRGQASKDDTVHDPSDIGVRGQPLQSVHLINAHVEQLLREKTVARLNGKNVADPSALGASQEALWKSLIEDEHMAVTRFHVLVCFGKRLVRDQVTLEYASRIRTMVKYLKRLHNTGHKLPDVICFTGGYMGDSAISSATAGYIFFRQMAEYAGVDITSSQLLLEEESEFSRDAIDLIVPEIAEAAAEGGVLPGETLHYTLISTTHHLRRLAHVHVNSARSSMLKKIEDAGGTYTFLKSSYPYLASPDEGLRFLANIILVVEELVPVLVNLEAATTGSEWFNRDNLRILTEACHSLRELVQSLNDPTKQPHPERFRERSPRNPFYSSAARKKLLSGAYALLLGEELEDAVSSITKVKNLIESAVYGKEYSGMRSDLDTATRLLGQTVAAMRGVLDPDRPLQMNEMVGLLQEQRKSNGS</sequence>
<evidence type="ECO:0008006" key="4">
    <source>
        <dbReference type="Google" id="ProtNLM"/>
    </source>
</evidence>
<reference evidence="3" key="1">
    <citation type="submission" date="2021-01" db="EMBL/GenBank/DDBJ databases">
        <authorList>
            <person name="Corre E."/>
            <person name="Pelletier E."/>
            <person name="Niang G."/>
            <person name="Scheremetjew M."/>
            <person name="Finn R."/>
            <person name="Kale V."/>
            <person name="Holt S."/>
            <person name="Cochrane G."/>
            <person name="Meng A."/>
            <person name="Brown T."/>
            <person name="Cohen L."/>
        </authorList>
    </citation>
    <scope>NUCLEOTIDE SEQUENCE</scope>
    <source>
        <strain evidence="3">CCMP2078</strain>
    </source>
</reference>
<accession>A0A7R9U259</accession>
<protein>
    <recommendedName>
        <fullName evidence="4">DUF218 domain-containing protein</fullName>
    </recommendedName>
</protein>
<feature type="compositionally biased region" description="Basic and acidic residues" evidence="1">
    <location>
        <begin position="86"/>
        <end position="96"/>
    </location>
</feature>
<organism evidence="3">
    <name type="scientific">Pinguiococcus pyrenoidosus</name>
    <dbReference type="NCBI Taxonomy" id="172671"/>
    <lineage>
        <taxon>Eukaryota</taxon>
        <taxon>Sar</taxon>
        <taxon>Stramenopiles</taxon>
        <taxon>Ochrophyta</taxon>
        <taxon>Pinguiophyceae</taxon>
        <taxon>Pinguiochrysidales</taxon>
        <taxon>Pinguiochrysidaceae</taxon>
        <taxon>Pinguiococcus</taxon>
    </lineage>
</organism>
<feature type="compositionally biased region" description="Basic residues" evidence="1">
    <location>
        <begin position="70"/>
        <end position="82"/>
    </location>
</feature>
<keyword evidence="2" id="KW-0732">Signal</keyword>
<proteinExistence type="predicted"/>
<dbReference type="EMBL" id="HBEA01001457">
    <property type="protein sequence ID" value="CAD8251590.1"/>
    <property type="molecule type" value="Transcribed_RNA"/>
</dbReference>
<dbReference type="AlphaFoldDB" id="A0A7R9U259"/>
<evidence type="ECO:0000256" key="1">
    <source>
        <dbReference type="SAM" id="MobiDB-lite"/>
    </source>
</evidence>